<evidence type="ECO:0000259" key="16">
    <source>
        <dbReference type="Pfam" id="PF08033"/>
    </source>
</evidence>
<dbReference type="Gene3D" id="3.40.50.410">
    <property type="entry name" value="von Willebrand factor, type A domain"/>
    <property type="match status" value="1"/>
</dbReference>
<keyword evidence="6 11" id="KW-0931">ER-Golgi transport</keyword>
<evidence type="ECO:0000256" key="10">
    <source>
        <dbReference type="ARBA" id="ARBA00025471"/>
    </source>
</evidence>
<dbReference type="Pfam" id="PF00626">
    <property type="entry name" value="Gelsolin"/>
    <property type="match status" value="1"/>
</dbReference>
<evidence type="ECO:0000259" key="12">
    <source>
        <dbReference type="Pfam" id="PF00626"/>
    </source>
</evidence>
<dbReference type="Gene3D" id="1.20.120.730">
    <property type="entry name" value="Sec23/Sec24 helical domain"/>
    <property type="match status" value="1"/>
</dbReference>
<keyword evidence="7 11" id="KW-0653">Protein transport</keyword>
<evidence type="ECO:0000259" key="14">
    <source>
        <dbReference type="Pfam" id="PF04811"/>
    </source>
</evidence>
<dbReference type="InterPro" id="IPR036465">
    <property type="entry name" value="vWFA_dom_sf"/>
</dbReference>
<accession>A0A9N7NY15</accession>
<evidence type="ECO:0000256" key="8">
    <source>
        <dbReference type="ARBA" id="ARBA00023136"/>
    </source>
</evidence>
<feature type="domain" description="Sec23/Sec24 beta-sandwich" evidence="16">
    <location>
        <begin position="415"/>
        <end position="518"/>
    </location>
</feature>
<comment type="function">
    <text evidence="10 11">Component of the coat protein complex II (COPII) which promotes the formation of transport vesicles from the endoplasmic reticulum (ER). The coat has two main functions, the physical deformation of the endoplasmic reticulum membrane into vesicles and the selection of cargo molecules.</text>
</comment>
<feature type="domain" description="Zinc finger Sec23/Sec24-type" evidence="13">
    <location>
        <begin position="58"/>
        <end position="96"/>
    </location>
</feature>
<name>A0A9N7NY15_STRHE</name>
<dbReference type="GO" id="GO:0008270">
    <property type="term" value="F:zinc ion binding"/>
    <property type="evidence" value="ECO:0007669"/>
    <property type="project" value="InterPro"/>
</dbReference>
<dbReference type="SUPFAM" id="SSF82919">
    <property type="entry name" value="Zn-finger domain of Sec23/24"/>
    <property type="match status" value="1"/>
</dbReference>
<dbReference type="SUPFAM" id="SSF81995">
    <property type="entry name" value="beta-sandwich domain of Sec23/24"/>
    <property type="match status" value="1"/>
</dbReference>
<dbReference type="GO" id="GO:0005096">
    <property type="term" value="F:GTPase activator activity"/>
    <property type="evidence" value="ECO:0007669"/>
    <property type="project" value="TreeGrafter"/>
</dbReference>
<dbReference type="InterPro" id="IPR037550">
    <property type="entry name" value="Sec23_C"/>
</dbReference>
<dbReference type="FunFam" id="2.60.40.1670:FF:000006">
    <property type="entry name" value="Protein transport protein SEC23"/>
    <property type="match status" value="1"/>
</dbReference>
<dbReference type="EMBL" id="CACSLK010031421">
    <property type="protein sequence ID" value="CAA0838651.1"/>
    <property type="molecule type" value="Genomic_DNA"/>
</dbReference>
<dbReference type="GO" id="GO:0006886">
    <property type="term" value="P:intracellular protein transport"/>
    <property type="evidence" value="ECO:0007669"/>
    <property type="project" value="InterPro"/>
</dbReference>
<keyword evidence="8 11" id="KW-0472">Membrane</keyword>
<reference evidence="17" key="1">
    <citation type="submission" date="2019-12" db="EMBL/GenBank/DDBJ databases">
        <authorList>
            <person name="Scholes J."/>
        </authorList>
    </citation>
    <scope>NUCLEOTIDE SEQUENCE</scope>
</reference>
<feature type="domain" description="Sec23/Sec24 helical" evidence="15">
    <location>
        <begin position="532"/>
        <end position="629"/>
    </location>
</feature>
<evidence type="ECO:0000259" key="13">
    <source>
        <dbReference type="Pfam" id="PF04810"/>
    </source>
</evidence>
<dbReference type="GO" id="GO:0030127">
    <property type="term" value="C:COPII vesicle coat"/>
    <property type="evidence" value="ECO:0007669"/>
    <property type="project" value="InterPro"/>
</dbReference>
<feature type="domain" description="Gelsolin-like" evidence="12">
    <location>
        <begin position="644"/>
        <end position="732"/>
    </location>
</feature>
<keyword evidence="11" id="KW-0963">Cytoplasm</keyword>
<dbReference type="FunFam" id="3.40.20.10:FF:000014">
    <property type="entry name" value="Protein transport protein SEC23"/>
    <property type="match status" value="1"/>
</dbReference>
<dbReference type="SUPFAM" id="SSF81811">
    <property type="entry name" value="Helical domain of Sec23/24"/>
    <property type="match status" value="1"/>
</dbReference>
<evidence type="ECO:0000256" key="4">
    <source>
        <dbReference type="ARBA" id="ARBA00022824"/>
    </source>
</evidence>
<dbReference type="FunFam" id="3.40.50.410:FF:000008">
    <property type="entry name" value="Protein transport protein SEC23"/>
    <property type="match status" value="1"/>
</dbReference>
<gene>
    <name evidence="17" type="ORF">SHERM_05229</name>
</gene>
<keyword evidence="4 11" id="KW-0256">Endoplasmic reticulum</keyword>
<dbReference type="Pfam" id="PF04810">
    <property type="entry name" value="zf-Sec23_Sec24"/>
    <property type="match status" value="1"/>
</dbReference>
<dbReference type="Pfam" id="PF08033">
    <property type="entry name" value="Sec23_BS"/>
    <property type="match status" value="1"/>
</dbReference>
<dbReference type="InterPro" id="IPR006896">
    <property type="entry name" value="Sec23/24_trunk_dom"/>
</dbReference>
<dbReference type="InterPro" id="IPR012990">
    <property type="entry name" value="Beta-sandwich_Sec23_24"/>
</dbReference>
<dbReference type="FunFam" id="1.20.120.730:FF:000005">
    <property type="entry name" value="Protein transport protein SEC23"/>
    <property type="match status" value="1"/>
</dbReference>
<evidence type="ECO:0000256" key="1">
    <source>
        <dbReference type="ARBA" id="ARBA00009210"/>
    </source>
</evidence>
<dbReference type="GO" id="GO:0005789">
    <property type="term" value="C:endoplasmic reticulum membrane"/>
    <property type="evidence" value="ECO:0007669"/>
    <property type="project" value="UniProtKB-SubCell"/>
</dbReference>
<dbReference type="InterPro" id="IPR006895">
    <property type="entry name" value="Znf_Sec23_Sec24"/>
</dbReference>
<evidence type="ECO:0000259" key="15">
    <source>
        <dbReference type="Pfam" id="PF04815"/>
    </source>
</evidence>
<dbReference type="InterPro" id="IPR007123">
    <property type="entry name" value="Gelsolin-like_dom"/>
</dbReference>
<dbReference type="SUPFAM" id="SSF82754">
    <property type="entry name" value="C-terminal, gelsolin-like domain of Sec23/24"/>
    <property type="match status" value="1"/>
</dbReference>
<dbReference type="CDD" id="cd11287">
    <property type="entry name" value="Sec23_C"/>
    <property type="match status" value="1"/>
</dbReference>
<protein>
    <recommendedName>
        <fullName evidence="11">Protein transport protein SEC23</fullName>
    </recommendedName>
</protein>
<keyword evidence="3 11" id="KW-0479">Metal-binding</keyword>
<dbReference type="Proteomes" id="UP001153555">
    <property type="component" value="Unassembled WGS sequence"/>
</dbReference>
<evidence type="ECO:0000256" key="11">
    <source>
        <dbReference type="RuleBase" id="RU365030"/>
    </source>
</evidence>
<feature type="domain" description="Sec23/Sec24 trunk" evidence="14">
    <location>
        <begin position="134"/>
        <end position="404"/>
    </location>
</feature>
<evidence type="ECO:0000256" key="3">
    <source>
        <dbReference type="ARBA" id="ARBA00022723"/>
    </source>
</evidence>
<dbReference type="FunFam" id="2.30.30.380:FF:000001">
    <property type="entry name" value="Protein transport protein SEC23"/>
    <property type="match status" value="1"/>
</dbReference>
<dbReference type="Pfam" id="PF04815">
    <property type="entry name" value="Sec23_helical"/>
    <property type="match status" value="1"/>
</dbReference>
<keyword evidence="18" id="KW-1185">Reference proteome</keyword>
<evidence type="ECO:0000313" key="17">
    <source>
        <dbReference type="EMBL" id="CAA0838651.1"/>
    </source>
</evidence>
<dbReference type="Pfam" id="PF04811">
    <property type="entry name" value="Sec23_trunk"/>
    <property type="match status" value="1"/>
</dbReference>
<evidence type="ECO:0000256" key="5">
    <source>
        <dbReference type="ARBA" id="ARBA00022833"/>
    </source>
</evidence>
<comment type="similarity">
    <text evidence="1 11">Belongs to the SEC23/SEC24 family. SEC23 subfamily.</text>
</comment>
<evidence type="ECO:0000256" key="6">
    <source>
        <dbReference type="ARBA" id="ARBA00022892"/>
    </source>
</evidence>
<evidence type="ECO:0000256" key="7">
    <source>
        <dbReference type="ARBA" id="ARBA00022927"/>
    </source>
</evidence>
<keyword evidence="5 11" id="KW-0862">Zinc</keyword>
<evidence type="ECO:0000256" key="2">
    <source>
        <dbReference type="ARBA" id="ARBA00022448"/>
    </source>
</evidence>
<dbReference type="AlphaFoldDB" id="A0A9N7NY15"/>
<dbReference type="GO" id="GO:0090110">
    <property type="term" value="P:COPII-coated vesicle cargo loading"/>
    <property type="evidence" value="ECO:0007669"/>
    <property type="project" value="TreeGrafter"/>
</dbReference>
<organism evidence="17 18">
    <name type="scientific">Striga hermonthica</name>
    <name type="common">Purple witchweed</name>
    <name type="synonym">Buchnera hermonthica</name>
    <dbReference type="NCBI Taxonomy" id="68872"/>
    <lineage>
        <taxon>Eukaryota</taxon>
        <taxon>Viridiplantae</taxon>
        <taxon>Streptophyta</taxon>
        <taxon>Embryophyta</taxon>
        <taxon>Tracheophyta</taxon>
        <taxon>Spermatophyta</taxon>
        <taxon>Magnoliopsida</taxon>
        <taxon>eudicotyledons</taxon>
        <taxon>Gunneridae</taxon>
        <taxon>Pentapetalae</taxon>
        <taxon>asterids</taxon>
        <taxon>lamiids</taxon>
        <taxon>Lamiales</taxon>
        <taxon>Orobanchaceae</taxon>
        <taxon>Buchnereae</taxon>
        <taxon>Striga</taxon>
    </lineage>
</organism>
<dbReference type="Gene3D" id="2.60.40.1670">
    <property type="entry name" value="beta-sandwich domain of Sec23/24"/>
    <property type="match status" value="1"/>
</dbReference>
<sequence>MATPELAQTDPEGIEGVRMTWLNWPRSKVEASKCVIPIAASIQPIRPHVDLQILPYPPLRCKTCSAVLNPYCRVDFTALIWICPFCFMRNHFPQHYSSISQTNMPAELYPNFPSIEYSIPNYQNAQNYNPAFVQSPIYLFVLDTCMIEEELEFAKSALKRGVGMLPDNAMVGFISYGTQVQVHELGFSELSKVYVFRGSKDMSKDQVLEQLGLVSGGRRGIQKGGGGPSPMAGAGATAGINRFLLPASECEYALDSLLDELATDQWPVAPGNRALRCTGVALSVAVGLLGASMAGTGARIIALVGGPCTEGPGAIVSKDLSDPVRSHKDLDKDAAPFFKKAVQFYDELGKQLVAQGHVLDVFASALDQVGIAEMKVAIEKTGGLVVLSESFGHSVFKDSFKRIFEDGEQSLGLSFNGTLEINCSKDIKIQGIIGPCTSLEKKGPAVANTVIGQGNTTAWKMCGLDRSTCLTVFFDVSSSEKSDPAGPNPHLYIQFLTSYQTSEGQMRLRVTTVTRRWVDSALGNEDLIQGFDQEVAAVVMARLASYKMEMEESFDASRWLDRNLIRLCSKFGDYRKDDPASFTLNPCFSLFPQFMFNLRRSQFVQVFNNSPDETAYFRILLNRESINNAAVMIQPSLISYAFNSLPAPALLDVQSIAADRILLLDSYFSVVIFHGMTIAQWRNMGYQNEPKHQAFAHLLQAPQDDAQLIVRDRFPVPRLVICDQHGSQARFLLAKLNPSATYSNAHEMMNTGSDVIFTDDVSLQVFIDHLQRLAVQAS</sequence>
<comment type="caution">
    <text evidence="17">The sequence shown here is derived from an EMBL/GenBank/DDBJ whole genome shotgun (WGS) entry which is preliminary data.</text>
</comment>
<dbReference type="PANTHER" id="PTHR11141:SF0">
    <property type="entry name" value="PROTEIN TRANSPORT PROTEIN SEC23"/>
    <property type="match status" value="1"/>
</dbReference>
<dbReference type="SUPFAM" id="SSF53300">
    <property type="entry name" value="vWA-like"/>
    <property type="match status" value="1"/>
</dbReference>
<dbReference type="GO" id="GO:0070971">
    <property type="term" value="C:endoplasmic reticulum exit site"/>
    <property type="evidence" value="ECO:0007669"/>
    <property type="project" value="TreeGrafter"/>
</dbReference>
<keyword evidence="2 11" id="KW-0813">Transport</keyword>
<evidence type="ECO:0000256" key="9">
    <source>
        <dbReference type="ARBA" id="ARBA00023329"/>
    </source>
</evidence>
<proteinExistence type="inferred from homology"/>
<dbReference type="InterPro" id="IPR037364">
    <property type="entry name" value="Sec23"/>
</dbReference>
<dbReference type="PANTHER" id="PTHR11141">
    <property type="entry name" value="PROTEIN TRANSPORT PROTEIN SEC23"/>
    <property type="match status" value="1"/>
</dbReference>
<comment type="subcellular location">
    <subcellularLocation>
        <location evidence="11">Cytoplasmic vesicle</location>
        <location evidence="11">COPII-coated vesicle membrane</location>
        <topology evidence="11">Peripheral membrane protein</topology>
        <orientation evidence="11">Cytoplasmic side</orientation>
    </subcellularLocation>
    <subcellularLocation>
        <location evidence="11">Endoplasmic reticulum membrane</location>
        <topology evidence="11">Peripheral membrane protein</topology>
        <orientation evidence="11">Cytoplasmic side</orientation>
    </subcellularLocation>
</comment>
<dbReference type="InterPro" id="IPR006900">
    <property type="entry name" value="Sec23/24_helical_dom"/>
</dbReference>
<dbReference type="InterPro" id="IPR036175">
    <property type="entry name" value="Sec23/24_helical_dom_sf"/>
</dbReference>
<dbReference type="InterPro" id="IPR036174">
    <property type="entry name" value="Znf_Sec23_Sec24_sf"/>
</dbReference>
<dbReference type="InterPro" id="IPR029006">
    <property type="entry name" value="ADF-H/Gelsolin-like_dom_sf"/>
</dbReference>
<keyword evidence="9 11" id="KW-0968">Cytoplasmic vesicle</keyword>
<dbReference type="Gene3D" id="2.30.30.380">
    <property type="entry name" value="Zn-finger domain of Sec23/24"/>
    <property type="match status" value="1"/>
</dbReference>
<evidence type="ECO:0000313" key="18">
    <source>
        <dbReference type="Proteomes" id="UP001153555"/>
    </source>
</evidence>
<dbReference type="InterPro" id="IPR036180">
    <property type="entry name" value="Gelsolin-like_dom_sf"/>
</dbReference>
<dbReference type="Gene3D" id="3.40.20.10">
    <property type="entry name" value="Severin"/>
    <property type="match status" value="1"/>
</dbReference>
<dbReference type="OrthoDB" id="10256289at2759"/>